<evidence type="ECO:0000256" key="1">
    <source>
        <dbReference type="PROSITE-ProRule" id="PRU00221"/>
    </source>
</evidence>
<dbReference type="SUPFAM" id="SSF50969">
    <property type="entry name" value="YVTN repeat-like/Quinoprotein amine dehydrogenase"/>
    <property type="match status" value="1"/>
</dbReference>
<dbReference type="InterPro" id="IPR001680">
    <property type="entry name" value="WD40_rpt"/>
</dbReference>
<feature type="compositionally biased region" description="Basic and acidic residues" evidence="2">
    <location>
        <begin position="235"/>
        <end position="248"/>
    </location>
</feature>
<dbReference type="InterPro" id="IPR015943">
    <property type="entry name" value="WD40/YVTN_repeat-like_dom_sf"/>
</dbReference>
<dbReference type="Pfam" id="PF00400">
    <property type="entry name" value="WD40"/>
    <property type="match status" value="1"/>
</dbReference>
<evidence type="ECO:0000313" key="5">
    <source>
        <dbReference type="Proteomes" id="UP001642540"/>
    </source>
</evidence>
<proteinExistence type="predicted"/>
<accession>A0ABP1PXE6</accession>
<dbReference type="PANTHER" id="PTHR19858">
    <property type="entry name" value="WD40 REPEAT PROTEIN"/>
    <property type="match status" value="1"/>
</dbReference>
<name>A0ABP1PXE6_9HEXA</name>
<dbReference type="PROSITE" id="PS50294">
    <property type="entry name" value="WD_REPEATS_REGION"/>
    <property type="match status" value="2"/>
</dbReference>
<feature type="repeat" description="WD" evidence="1">
    <location>
        <begin position="418"/>
        <end position="459"/>
    </location>
</feature>
<protein>
    <recommendedName>
        <fullName evidence="3">Anaphase-promoting complex subunit 4-like WD40 domain-containing protein</fullName>
    </recommendedName>
</protein>
<evidence type="ECO:0000313" key="4">
    <source>
        <dbReference type="EMBL" id="CAL8081401.1"/>
    </source>
</evidence>
<dbReference type="SUPFAM" id="SSF50978">
    <property type="entry name" value="WD40 repeat-like"/>
    <property type="match status" value="1"/>
</dbReference>
<dbReference type="InterPro" id="IPR036322">
    <property type="entry name" value="WD40_repeat_dom_sf"/>
</dbReference>
<feature type="region of interest" description="Disordered" evidence="2">
    <location>
        <begin position="225"/>
        <end position="257"/>
    </location>
</feature>
<dbReference type="SUPFAM" id="SSF69322">
    <property type="entry name" value="Tricorn protease domain 2"/>
    <property type="match status" value="1"/>
</dbReference>
<evidence type="ECO:0000256" key="2">
    <source>
        <dbReference type="SAM" id="MobiDB-lite"/>
    </source>
</evidence>
<dbReference type="InterPro" id="IPR027145">
    <property type="entry name" value="PWP2"/>
</dbReference>
<dbReference type="InterPro" id="IPR011044">
    <property type="entry name" value="Quino_amine_DH_bsu"/>
</dbReference>
<gene>
    <name evidence="4" type="ORF">ODALV1_LOCUS4902</name>
</gene>
<dbReference type="PANTHER" id="PTHR19858:SF0">
    <property type="entry name" value="PERIODIC TRYPTOPHAN PROTEIN 2 HOMOLOG"/>
    <property type="match status" value="1"/>
</dbReference>
<organism evidence="4 5">
    <name type="scientific">Orchesella dallaii</name>
    <dbReference type="NCBI Taxonomy" id="48710"/>
    <lineage>
        <taxon>Eukaryota</taxon>
        <taxon>Metazoa</taxon>
        <taxon>Ecdysozoa</taxon>
        <taxon>Arthropoda</taxon>
        <taxon>Hexapoda</taxon>
        <taxon>Collembola</taxon>
        <taxon>Entomobryomorpha</taxon>
        <taxon>Entomobryoidea</taxon>
        <taxon>Orchesellidae</taxon>
        <taxon>Orchesellinae</taxon>
        <taxon>Orchesella</taxon>
    </lineage>
</organism>
<feature type="domain" description="Anaphase-promoting complex subunit 4-like WD40" evidence="3">
    <location>
        <begin position="344"/>
        <end position="430"/>
    </location>
</feature>
<dbReference type="EMBL" id="CAXLJM020000015">
    <property type="protein sequence ID" value="CAL8081401.1"/>
    <property type="molecule type" value="Genomic_DNA"/>
</dbReference>
<evidence type="ECO:0000259" key="3">
    <source>
        <dbReference type="Pfam" id="PF12894"/>
    </source>
</evidence>
<dbReference type="SMART" id="SM00320">
    <property type="entry name" value="WD40"/>
    <property type="match status" value="10"/>
</dbReference>
<dbReference type="PROSITE" id="PS50082">
    <property type="entry name" value="WD_REPEATS_2"/>
    <property type="match status" value="2"/>
</dbReference>
<dbReference type="Pfam" id="PF12894">
    <property type="entry name" value="ANAPC4_WD40"/>
    <property type="match status" value="1"/>
</dbReference>
<feature type="repeat" description="WD" evidence="1">
    <location>
        <begin position="376"/>
        <end position="417"/>
    </location>
</feature>
<sequence>MSNVQFQRRKVLGTVYNQGNVLYTSDGSTLIAPLGNRIGIYDLKQSRTRTLWFKSSHEYKSLALSPSGWILVAVNESGLTHCISLATDSLLHSMQINDGSVLKFSPDGNYLAVGKPTMIEVYRTPSVAVGPMDLERVFPDVPGNVTTIDWSRDSVLLVAASSDSPMVSVFSMIKFRNFRNSCFTNHELGVVGVFFEDMKYSIISVCKGGIMTRWICSDEPEEWERDTESITLNQEKTDWVSKDEESGPGRRSKKKNEEVVANVGEGTPKQLTRFNALPIDWRQMENQKDTKCSGNIRVKCVDLNQRRSLAVLGLEDGLLNLLELPSGTFIQEINIMQQEITTLAFSPEGNWIALGSSVGGLLVVWEWSSARFVLKQQGHIVKVKCLEFSPEGRWIVTGAHDGKVEIWESHSGLAVHTFSEHTSAVTGVVFMQSRNAVISSSLDGTVRVFDLNWYRNVRTLLASRPAQFSGVSVSSSDRYVASGSIDDFKIFVWLVQRGCLLLEISGHGGPIAGIQFNPQRGRFMLASISWDKTLRIRNSFGSDSISEVIELEAEPTALAFRPDGGEIAVATLNGRILFINPNELRITGTVNGRSRMASSEENGGNSTVGRSLEDTAFQSVSYSADGMLVVAGGKSPYLCVYTSINHEMVLEKEIFRTCCFNGQPGGWTVKQESVFGIIDMIQSRNDNPADTVWYPDTIQAYSVRLVPGGPMWMAATSEGVLMSTPYSSSN</sequence>
<dbReference type="Proteomes" id="UP001642540">
    <property type="component" value="Unassembled WGS sequence"/>
</dbReference>
<reference evidence="4 5" key="1">
    <citation type="submission" date="2024-08" db="EMBL/GenBank/DDBJ databases">
        <authorList>
            <person name="Cucini C."/>
            <person name="Frati F."/>
        </authorList>
    </citation>
    <scope>NUCLEOTIDE SEQUENCE [LARGE SCALE GENOMIC DNA]</scope>
</reference>
<dbReference type="InterPro" id="IPR024977">
    <property type="entry name" value="Apc4-like_WD40_dom"/>
</dbReference>
<keyword evidence="5" id="KW-1185">Reference proteome</keyword>
<comment type="caution">
    <text evidence="4">The sequence shown here is derived from an EMBL/GenBank/DDBJ whole genome shotgun (WGS) entry which is preliminary data.</text>
</comment>
<keyword evidence="1" id="KW-0853">WD repeat</keyword>
<dbReference type="Gene3D" id="2.130.10.10">
    <property type="entry name" value="YVTN repeat-like/Quinoprotein amine dehydrogenase"/>
    <property type="match status" value="3"/>
</dbReference>